<reference evidence="2 3" key="1">
    <citation type="submission" date="2019-04" db="EMBL/GenBank/DDBJ databases">
        <title>Friends and foes A comparative genomics study of 23 Aspergillus species from section Flavi.</title>
        <authorList>
            <consortium name="DOE Joint Genome Institute"/>
            <person name="Kjaerbolling I."/>
            <person name="Vesth T."/>
            <person name="Frisvad J.C."/>
            <person name="Nybo J.L."/>
            <person name="Theobald S."/>
            <person name="Kildgaard S."/>
            <person name="Isbrandt T."/>
            <person name="Kuo A."/>
            <person name="Sato A."/>
            <person name="Lyhne E.K."/>
            <person name="Kogle M.E."/>
            <person name="Wiebenga A."/>
            <person name="Kun R.S."/>
            <person name="Lubbers R.J."/>
            <person name="Makela M.R."/>
            <person name="Barry K."/>
            <person name="Chovatia M."/>
            <person name="Clum A."/>
            <person name="Daum C."/>
            <person name="Haridas S."/>
            <person name="He G."/>
            <person name="LaButti K."/>
            <person name="Lipzen A."/>
            <person name="Mondo S."/>
            <person name="Riley R."/>
            <person name="Salamov A."/>
            <person name="Simmons B.A."/>
            <person name="Magnuson J.K."/>
            <person name="Henrissat B."/>
            <person name="Mortensen U.H."/>
            <person name="Larsen T.O."/>
            <person name="Devries R.P."/>
            <person name="Grigoriev I.V."/>
            <person name="Machida M."/>
            <person name="Baker S.E."/>
            <person name="Andersen M.R."/>
        </authorList>
    </citation>
    <scope>NUCLEOTIDE SEQUENCE [LARGE SCALE GENOMIC DNA]</scope>
    <source>
        <strain evidence="2 3">CBS 117626</strain>
    </source>
</reference>
<proteinExistence type="predicted"/>
<gene>
    <name evidence="2" type="ORF">BDV40DRAFT_168465</name>
</gene>
<dbReference type="Proteomes" id="UP000326950">
    <property type="component" value="Unassembled WGS sequence"/>
</dbReference>
<keyword evidence="1" id="KW-1133">Transmembrane helix</keyword>
<keyword evidence="1" id="KW-0472">Membrane</keyword>
<evidence type="ECO:0000256" key="1">
    <source>
        <dbReference type="SAM" id="Phobius"/>
    </source>
</evidence>
<organism evidence="2 3">
    <name type="scientific">Aspergillus tamarii</name>
    <dbReference type="NCBI Taxonomy" id="41984"/>
    <lineage>
        <taxon>Eukaryota</taxon>
        <taxon>Fungi</taxon>
        <taxon>Dikarya</taxon>
        <taxon>Ascomycota</taxon>
        <taxon>Pezizomycotina</taxon>
        <taxon>Eurotiomycetes</taxon>
        <taxon>Eurotiomycetidae</taxon>
        <taxon>Eurotiales</taxon>
        <taxon>Aspergillaceae</taxon>
        <taxon>Aspergillus</taxon>
        <taxon>Aspergillus subgen. Circumdati</taxon>
    </lineage>
</organism>
<name>A0A5N6V9M9_ASPTM</name>
<protein>
    <submittedName>
        <fullName evidence="2">Uncharacterized protein</fullName>
    </submittedName>
</protein>
<keyword evidence="1" id="KW-0812">Transmembrane</keyword>
<feature type="transmembrane region" description="Helical" evidence="1">
    <location>
        <begin position="128"/>
        <end position="148"/>
    </location>
</feature>
<dbReference type="OrthoDB" id="10395702at2759"/>
<evidence type="ECO:0000313" key="2">
    <source>
        <dbReference type="EMBL" id="KAE8167437.1"/>
    </source>
</evidence>
<dbReference type="AlphaFoldDB" id="A0A5N6V9M9"/>
<evidence type="ECO:0000313" key="3">
    <source>
        <dbReference type="Proteomes" id="UP000326950"/>
    </source>
</evidence>
<keyword evidence="3" id="KW-1185">Reference proteome</keyword>
<sequence>MPRSLQPIANGYTLLPEPIELYRWTFSLFPPPVSRLPPDGVGCHDEPEATPRGRGSRTVACLLLCRPFPSTSAALTGSWLSVSAGLFSNRWRALYGNAGSIVLLSPCPGRTLAVRSALHIGTLLLTSFSWKFFSLPYLTFFLLPIFFFRIRF</sequence>
<accession>A0A5N6V9M9</accession>
<dbReference type="EMBL" id="ML738589">
    <property type="protein sequence ID" value="KAE8167437.1"/>
    <property type="molecule type" value="Genomic_DNA"/>
</dbReference>